<keyword evidence="1" id="KW-0732">Signal</keyword>
<comment type="caution">
    <text evidence="2">The sequence shown here is derived from an EMBL/GenBank/DDBJ whole genome shotgun (WGS) entry which is preliminary data.</text>
</comment>
<dbReference type="EMBL" id="JAZHXI010000017">
    <property type="protein sequence ID" value="KAL2062375.1"/>
    <property type="molecule type" value="Genomic_DNA"/>
</dbReference>
<evidence type="ECO:0000256" key="1">
    <source>
        <dbReference type="SAM" id="SignalP"/>
    </source>
</evidence>
<sequence length="405" mass="44679">MAVINAITLGLGGLMSIPLLQSLFPEPEAQNTVVRFTNGALNKTSGPHYDGDGPMPNVALFNVNGGRVGFLSGAHQGNWDRAQTKKVTVEPINRLNNEVPEYISVSARSSNAICIAYIAVTGPNQEYWTWNGEFGVHCGQTFYYSNQPMFGTTTRPPCIWFSTDDRFPTGMALHAIDFQSMGSAAANNRGNQFVQNRASLCDSVPRQHFYQGEFSELNCIPVFDPLPEVTPDNVDADPAQAITKGTLACEPGPGIKPSAEQILRLRQMTASSRGIMTPTYGVKKRSILQDEESELHTLQERSISPRSPCEENHLVVSNYEGHSARKLCENVNSMGPDFVSRTEQLFCDMCTRTVWPLCAKVASVNCFDMDKSKLRVSQITRRSDGSTSVVVEEQKDYSDGMTVWE</sequence>
<reference evidence="2 3" key="1">
    <citation type="journal article" date="2024" name="Commun. Biol.">
        <title>Comparative genomic analysis of thermophilic fungi reveals convergent evolutionary adaptations and gene losses.</title>
        <authorList>
            <person name="Steindorff A.S."/>
            <person name="Aguilar-Pontes M.V."/>
            <person name="Robinson A.J."/>
            <person name="Andreopoulos B."/>
            <person name="LaButti K."/>
            <person name="Kuo A."/>
            <person name="Mondo S."/>
            <person name="Riley R."/>
            <person name="Otillar R."/>
            <person name="Haridas S."/>
            <person name="Lipzen A."/>
            <person name="Grimwood J."/>
            <person name="Schmutz J."/>
            <person name="Clum A."/>
            <person name="Reid I.D."/>
            <person name="Moisan M.C."/>
            <person name="Butler G."/>
            <person name="Nguyen T.T.M."/>
            <person name="Dewar K."/>
            <person name="Conant G."/>
            <person name="Drula E."/>
            <person name="Henrissat B."/>
            <person name="Hansel C."/>
            <person name="Singer S."/>
            <person name="Hutchinson M.I."/>
            <person name="de Vries R.P."/>
            <person name="Natvig D.O."/>
            <person name="Powell A.J."/>
            <person name="Tsang A."/>
            <person name="Grigoriev I.V."/>
        </authorList>
    </citation>
    <scope>NUCLEOTIDE SEQUENCE [LARGE SCALE GENOMIC DNA]</scope>
    <source>
        <strain evidence="2 3">CBS 494.80</strain>
    </source>
</reference>
<gene>
    <name evidence="2" type="ORF">VTL71DRAFT_6641</name>
</gene>
<feature type="signal peptide" evidence="1">
    <location>
        <begin position="1"/>
        <end position="22"/>
    </location>
</feature>
<protein>
    <submittedName>
        <fullName evidence="2">Uncharacterized protein</fullName>
    </submittedName>
</protein>
<name>A0ABR4BXP1_9HELO</name>
<organism evidence="2 3">
    <name type="scientific">Oculimacula yallundae</name>
    <dbReference type="NCBI Taxonomy" id="86028"/>
    <lineage>
        <taxon>Eukaryota</taxon>
        <taxon>Fungi</taxon>
        <taxon>Dikarya</taxon>
        <taxon>Ascomycota</taxon>
        <taxon>Pezizomycotina</taxon>
        <taxon>Leotiomycetes</taxon>
        <taxon>Helotiales</taxon>
        <taxon>Ploettnerulaceae</taxon>
        <taxon>Oculimacula</taxon>
    </lineage>
</organism>
<evidence type="ECO:0000313" key="3">
    <source>
        <dbReference type="Proteomes" id="UP001595075"/>
    </source>
</evidence>
<accession>A0ABR4BXP1</accession>
<feature type="chain" id="PRO_5046067860" evidence="1">
    <location>
        <begin position="23"/>
        <end position="405"/>
    </location>
</feature>
<proteinExistence type="predicted"/>
<dbReference type="Proteomes" id="UP001595075">
    <property type="component" value="Unassembled WGS sequence"/>
</dbReference>
<keyword evidence="3" id="KW-1185">Reference proteome</keyword>
<evidence type="ECO:0000313" key="2">
    <source>
        <dbReference type="EMBL" id="KAL2062375.1"/>
    </source>
</evidence>